<evidence type="ECO:0000256" key="3">
    <source>
        <dbReference type="ARBA" id="ARBA00022448"/>
    </source>
</evidence>
<dbReference type="PROSITE" id="PS52016">
    <property type="entry name" value="TONB_DEPENDENT_REC_3"/>
    <property type="match status" value="1"/>
</dbReference>
<name>A0A0P0JIF9_BLAVI</name>
<keyword evidence="6 13" id="KW-0732">Signal</keyword>
<keyword evidence="4 11" id="KW-1134">Transmembrane beta strand</keyword>
<dbReference type="GO" id="GO:0015344">
    <property type="term" value="F:siderophore uptake transmembrane transporter activity"/>
    <property type="evidence" value="ECO:0007669"/>
    <property type="project" value="TreeGrafter"/>
</dbReference>
<dbReference type="InterPro" id="IPR012910">
    <property type="entry name" value="Plug_dom"/>
</dbReference>
<sequence length="716" mass="77776">MGRTGTTIRRVAGASAVALAAAAFGLASAQAASAQELTGDEVLMLDPVTVLATRTEEKVTDALAAVSAVRQDDLDKIMPTRPADVFKYVPGVSFSDRGDDPGSSINIRGLQDFGRVAVIVDGARQNFQRSGHGSNGQFYLDPEMLAEADVVRGPVANIYGSGAIGGVVSFRTKDTDDILRAGERWGVLANSMFASNNGRLLGSLFGAVRPSDTYDVTVGASYRTQSNYDNGLGVEVDNSGNDIASGLAKATFRPADGHEIKISGLTNRTDYDVGQTAASASAFDTKLQNDTASLRWRYSKPEDQLFDFDGSVYWTRTDMEQTKVGGSSGPITGDLGAKRSFKIDTSGFDLHNTTRFETVALRHALTYGVDYFKDEVETDDSTGASDMSTPSGERSVYGGFLQWKLNYSSWFELISAARYDGYELEGGGTSSEGDRISPKVTLGITPAPWFTVYGTYAEGYRAPAVTETLVAGAHPGYAAGIPSLFTFVPNPNLRPEVGKNKEIGINIRQDDIWRKGDALRAKVNVFRNDIDDYIDMYTYGDPVTWCPRAVPGCPPIPLVTINDYSLVQYRNTPKARIEGIEFEGRYDAGLWYLGVTAQWMEGRDVIEDEPLLSVPSDKFTTLFGLRLLDRKLTLQASWTAARYDDVPAGYTYTESYNLVDVYVGYQPTPDVLVHAAVNNLLDDYYLPYPVGQTDMILATAAPGITYKAGLKIRFGG</sequence>
<organism evidence="16 17">
    <name type="scientific">Blastochloris viridis</name>
    <name type="common">Rhodopseudomonas viridis</name>
    <dbReference type="NCBI Taxonomy" id="1079"/>
    <lineage>
        <taxon>Bacteria</taxon>
        <taxon>Pseudomonadati</taxon>
        <taxon>Pseudomonadota</taxon>
        <taxon>Alphaproteobacteria</taxon>
        <taxon>Hyphomicrobiales</taxon>
        <taxon>Blastochloridaceae</taxon>
        <taxon>Blastochloris</taxon>
    </lineage>
</organism>
<dbReference type="PANTHER" id="PTHR30069">
    <property type="entry name" value="TONB-DEPENDENT OUTER MEMBRANE RECEPTOR"/>
    <property type="match status" value="1"/>
</dbReference>
<keyword evidence="8 11" id="KW-0472">Membrane</keyword>
<feature type="signal peptide" evidence="13">
    <location>
        <begin position="1"/>
        <end position="34"/>
    </location>
</feature>
<dbReference type="STRING" id="1079.BVIR_1162"/>
<dbReference type="GO" id="GO:0015232">
    <property type="term" value="F:heme transmembrane transporter activity"/>
    <property type="evidence" value="ECO:0007669"/>
    <property type="project" value="InterPro"/>
</dbReference>
<dbReference type="PATRIC" id="fig|1079.6.peg.1207"/>
<dbReference type="GO" id="GO:0009279">
    <property type="term" value="C:cell outer membrane"/>
    <property type="evidence" value="ECO:0007669"/>
    <property type="project" value="UniProtKB-SubCell"/>
</dbReference>
<evidence type="ECO:0000256" key="7">
    <source>
        <dbReference type="ARBA" id="ARBA00023077"/>
    </source>
</evidence>
<keyword evidence="9" id="KW-0675">Receptor</keyword>
<dbReference type="Proteomes" id="UP000065734">
    <property type="component" value="Chromosome I"/>
</dbReference>
<keyword evidence="3 11" id="KW-0813">Transport</keyword>
<keyword evidence="7 12" id="KW-0798">TonB box</keyword>
<evidence type="ECO:0000256" key="2">
    <source>
        <dbReference type="ARBA" id="ARBA00009810"/>
    </source>
</evidence>
<dbReference type="InterPro" id="IPR039426">
    <property type="entry name" value="TonB-dep_rcpt-like"/>
</dbReference>
<evidence type="ECO:0000256" key="9">
    <source>
        <dbReference type="ARBA" id="ARBA00023170"/>
    </source>
</evidence>
<dbReference type="NCBIfam" id="TIGR01786">
    <property type="entry name" value="TonB-hemlactrns"/>
    <property type="match status" value="1"/>
</dbReference>
<evidence type="ECO:0000313" key="16">
    <source>
        <dbReference type="EMBL" id="CUU41612.1"/>
    </source>
</evidence>
<gene>
    <name evidence="16" type="primary">hxuC_2</name>
    <name evidence="16" type="ORF">BVIRIDIS_06050</name>
</gene>
<evidence type="ECO:0000256" key="4">
    <source>
        <dbReference type="ARBA" id="ARBA00022452"/>
    </source>
</evidence>
<evidence type="ECO:0000256" key="1">
    <source>
        <dbReference type="ARBA" id="ARBA00004571"/>
    </source>
</evidence>
<keyword evidence="10 11" id="KW-0998">Cell outer membrane</keyword>
<evidence type="ECO:0000313" key="17">
    <source>
        <dbReference type="Proteomes" id="UP000065734"/>
    </source>
</evidence>
<dbReference type="InterPro" id="IPR036942">
    <property type="entry name" value="Beta-barrel_TonB_sf"/>
</dbReference>
<feature type="domain" description="TonB-dependent receptor-like beta-barrel" evidence="14">
    <location>
        <begin position="226"/>
        <end position="680"/>
    </location>
</feature>
<dbReference type="KEGG" id="bvr:BVIR_1162"/>
<keyword evidence="5 11" id="KW-0812">Transmembrane</keyword>
<comment type="subcellular location">
    <subcellularLocation>
        <location evidence="1 11">Cell outer membrane</location>
        <topology evidence="1 11">Multi-pass membrane protein</topology>
    </subcellularLocation>
</comment>
<evidence type="ECO:0000256" key="11">
    <source>
        <dbReference type="PROSITE-ProRule" id="PRU01360"/>
    </source>
</evidence>
<evidence type="ECO:0000259" key="15">
    <source>
        <dbReference type="Pfam" id="PF07715"/>
    </source>
</evidence>
<dbReference type="InterPro" id="IPR010949">
    <property type="entry name" value="TonB_Hb/transfer/lactofer_rcpt"/>
</dbReference>
<feature type="domain" description="TonB-dependent receptor plug" evidence="15">
    <location>
        <begin position="60"/>
        <end position="167"/>
    </location>
</feature>
<comment type="similarity">
    <text evidence="2 11 12">Belongs to the TonB-dependent receptor family.</text>
</comment>
<dbReference type="Pfam" id="PF00593">
    <property type="entry name" value="TonB_dep_Rec_b-barrel"/>
    <property type="match status" value="1"/>
</dbReference>
<dbReference type="SUPFAM" id="SSF56935">
    <property type="entry name" value="Porins"/>
    <property type="match status" value="1"/>
</dbReference>
<evidence type="ECO:0000256" key="12">
    <source>
        <dbReference type="RuleBase" id="RU003357"/>
    </source>
</evidence>
<reference evidence="17" key="1">
    <citation type="journal article" date="2016" name="Genome Announc.">
        <title>Revised genome sequence of the purple photosynthetic bacterium Blastochloris viridis.</title>
        <authorList>
            <person name="Liu L.N."/>
            <person name="Faulkner M."/>
            <person name="Liu X."/>
            <person name="Huang F."/>
            <person name="Darby A.C."/>
            <person name="Hall N."/>
        </authorList>
    </citation>
    <scope>NUCLEOTIDE SEQUENCE [LARGE SCALE GENOMIC DNA]</scope>
    <source>
        <strain evidence="17">ATCC 19567 / DSM 133 / F</strain>
    </source>
</reference>
<dbReference type="NCBIfam" id="TIGR01785">
    <property type="entry name" value="TonB-hemin"/>
    <property type="match status" value="1"/>
</dbReference>
<dbReference type="Gene3D" id="2.170.130.10">
    <property type="entry name" value="TonB-dependent receptor, plug domain"/>
    <property type="match status" value="1"/>
</dbReference>
<proteinExistence type="inferred from homology"/>
<dbReference type="PANTHER" id="PTHR30069:SF41">
    <property type="entry name" value="HEME_HEMOPEXIN UTILIZATION PROTEIN C"/>
    <property type="match status" value="1"/>
</dbReference>
<dbReference type="Pfam" id="PF07715">
    <property type="entry name" value="Plug"/>
    <property type="match status" value="1"/>
</dbReference>
<accession>A0A0P0JIF9</accession>
<dbReference type="OrthoDB" id="9760333at2"/>
<evidence type="ECO:0000256" key="10">
    <source>
        <dbReference type="ARBA" id="ARBA00023237"/>
    </source>
</evidence>
<evidence type="ECO:0000256" key="8">
    <source>
        <dbReference type="ARBA" id="ARBA00023136"/>
    </source>
</evidence>
<evidence type="ECO:0000259" key="14">
    <source>
        <dbReference type="Pfam" id="PF00593"/>
    </source>
</evidence>
<dbReference type="AlphaFoldDB" id="A0A0P0JIF9"/>
<dbReference type="InterPro" id="IPR037066">
    <property type="entry name" value="Plug_dom_sf"/>
</dbReference>
<evidence type="ECO:0000256" key="13">
    <source>
        <dbReference type="SAM" id="SignalP"/>
    </source>
</evidence>
<dbReference type="Gene3D" id="2.40.170.20">
    <property type="entry name" value="TonB-dependent receptor, beta-barrel domain"/>
    <property type="match status" value="1"/>
</dbReference>
<keyword evidence="17" id="KW-1185">Reference proteome</keyword>
<evidence type="ECO:0000256" key="5">
    <source>
        <dbReference type="ARBA" id="ARBA00022692"/>
    </source>
</evidence>
<dbReference type="GO" id="GO:0044718">
    <property type="term" value="P:siderophore transmembrane transport"/>
    <property type="evidence" value="ECO:0007669"/>
    <property type="project" value="TreeGrafter"/>
</dbReference>
<dbReference type="CDD" id="cd01347">
    <property type="entry name" value="ligand_gated_channel"/>
    <property type="match status" value="1"/>
</dbReference>
<feature type="chain" id="PRO_5009792029" evidence="13">
    <location>
        <begin position="35"/>
        <end position="716"/>
    </location>
</feature>
<dbReference type="EMBL" id="LN907867">
    <property type="protein sequence ID" value="CUU41612.1"/>
    <property type="molecule type" value="Genomic_DNA"/>
</dbReference>
<protein>
    <submittedName>
        <fullName evidence="16">Heme/hemopexin utilization protein C</fullName>
    </submittedName>
</protein>
<dbReference type="InterPro" id="IPR000531">
    <property type="entry name" value="Beta-barrel_TonB"/>
</dbReference>
<dbReference type="InterPro" id="IPR011276">
    <property type="entry name" value="TonB_haem/Hb_rcpt"/>
</dbReference>
<evidence type="ECO:0000256" key="6">
    <source>
        <dbReference type="ARBA" id="ARBA00022729"/>
    </source>
</evidence>